<protein>
    <recommendedName>
        <fullName evidence="4">Lipoprotein</fullName>
    </recommendedName>
</protein>
<dbReference type="RefSeq" id="WP_035569736.1">
    <property type="nucleotide sequence ID" value="NZ_ARYH01000001.1"/>
</dbReference>
<gene>
    <name evidence="2" type="ORF">HAD_04850</name>
</gene>
<dbReference type="OrthoDB" id="7616998at2"/>
<name>A0A069E4I6_9PROT</name>
<evidence type="ECO:0008006" key="4">
    <source>
        <dbReference type="Google" id="ProtNLM"/>
    </source>
</evidence>
<organism evidence="2 3">
    <name type="scientific">Hyphomonas adhaerens MHS-3</name>
    <dbReference type="NCBI Taxonomy" id="1280949"/>
    <lineage>
        <taxon>Bacteria</taxon>
        <taxon>Pseudomonadati</taxon>
        <taxon>Pseudomonadota</taxon>
        <taxon>Alphaproteobacteria</taxon>
        <taxon>Hyphomonadales</taxon>
        <taxon>Hyphomonadaceae</taxon>
        <taxon>Hyphomonas</taxon>
    </lineage>
</organism>
<dbReference type="eggNOG" id="ENOG5032WGT">
    <property type="taxonomic scope" value="Bacteria"/>
</dbReference>
<dbReference type="STRING" id="1280949.HAD_04850"/>
<dbReference type="Proteomes" id="UP000027446">
    <property type="component" value="Unassembled WGS sequence"/>
</dbReference>
<feature type="signal peptide" evidence="1">
    <location>
        <begin position="1"/>
        <end position="18"/>
    </location>
</feature>
<dbReference type="AlphaFoldDB" id="A0A069E4I6"/>
<sequence length="258" mass="27949">MTKGWVAASFAASLVSLAACSPGEGAGGTFDYCDVGKATSLFLIDRTTQADATDKSVMMESLATVVDGLDSGDRIVVATIGPHYTNTERLVNACKPGCPENQGAVDYMLGQCSAMQAKADERVFMQQLVRALEPVTRQADEAPTSDIVRTIAQWTHNPPGGRSYSTVYIFSDMLENSQVLPWRDFRSQPPEDSIAAVEQYQLVPDLPGAEVRIVGFGRSHDPGRPPLDPDTDLRVRTFWTDYFAEGGATTSFEGAIRD</sequence>
<evidence type="ECO:0000313" key="2">
    <source>
        <dbReference type="EMBL" id="KCZ84983.1"/>
    </source>
</evidence>
<proteinExistence type="predicted"/>
<reference evidence="2 3" key="1">
    <citation type="journal article" date="2014" name="Antonie Van Leeuwenhoek">
        <title>Hyphomonas beringensis sp. nov. and Hyphomonas chukchiensis sp. nov., isolated from surface seawater of the Bering Sea and Chukchi Sea.</title>
        <authorList>
            <person name="Li C."/>
            <person name="Lai Q."/>
            <person name="Li G."/>
            <person name="Dong C."/>
            <person name="Wang J."/>
            <person name="Liao Y."/>
            <person name="Shao Z."/>
        </authorList>
    </citation>
    <scope>NUCLEOTIDE SEQUENCE [LARGE SCALE GENOMIC DNA]</scope>
    <source>
        <strain evidence="2 3">MHS-3</strain>
    </source>
</reference>
<evidence type="ECO:0000313" key="3">
    <source>
        <dbReference type="Proteomes" id="UP000027446"/>
    </source>
</evidence>
<evidence type="ECO:0000256" key="1">
    <source>
        <dbReference type="SAM" id="SignalP"/>
    </source>
</evidence>
<dbReference type="PROSITE" id="PS51257">
    <property type="entry name" value="PROKAR_LIPOPROTEIN"/>
    <property type="match status" value="1"/>
</dbReference>
<keyword evidence="1" id="KW-0732">Signal</keyword>
<accession>A0A069E4I6</accession>
<comment type="caution">
    <text evidence="2">The sequence shown here is derived from an EMBL/GenBank/DDBJ whole genome shotgun (WGS) entry which is preliminary data.</text>
</comment>
<dbReference type="PATRIC" id="fig|1280949.3.peg.990"/>
<dbReference type="EMBL" id="ARYH01000001">
    <property type="protein sequence ID" value="KCZ84983.1"/>
    <property type="molecule type" value="Genomic_DNA"/>
</dbReference>
<keyword evidence="3" id="KW-1185">Reference proteome</keyword>
<feature type="chain" id="PRO_5001663454" description="Lipoprotein" evidence="1">
    <location>
        <begin position="19"/>
        <end position="258"/>
    </location>
</feature>